<evidence type="ECO:0000256" key="1">
    <source>
        <dbReference type="SAM" id="SignalP"/>
    </source>
</evidence>
<dbReference type="Proteomes" id="UP001229421">
    <property type="component" value="Unassembled WGS sequence"/>
</dbReference>
<evidence type="ECO:0000313" key="3">
    <source>
        <dbReference type="Proteomes" id="UP001229421"/>
    </source>
</evidence>
<keyword evidence="3" id="KW-1185">Reference proteome</keyword>
<evidence type="ECO:0000313" key="2">
    <source>
        <dbReference type="EMBL" id="KAK1416789.1"/>
    </source>
</evidence>
<organism evidence="2 3">
    <name type="scientific">Tagetes erecta</name>
    <name type="common">African marigold</name>
    <dbReference type="NCBI Taxonomy" id="13708"/>
    <lineage>
        <taxon>Eukaryota</taxon>
        <taxon>Viridiplantae</taxon>
        <taxon>Streptophyta</taxon>
        <taxon>Embryophyta</taxon>
        <taxon>Tracheophyta</taxon>
        <taxon>Spermatophyta</taxon>
        <taxon>Magnoliopsida</taxon>
        <taxon>eudicotyledons</taxon>
        <taxon>Gunneridae</taxon>
        <taxon>Pentapetalae</taxon>
        <taxon>asterids</taxon>
        <taxon>campanulids</taxon>
        <taxon>Asterales</taxon>
        <taxon>Asteraceae</taxon>
        <taxon>Asteroideae</taxon>
        <taxon>Heliantheae alliance</taxon>
        <taxon>Tageteae</taxon>
        <taxon>Tagetes</taxon>
    </lineage>
</organism>
<feature type="signal peptide" evidence="1">
    <location>
        <begin position="1"/>
        <end position="19"/>
    </location>
</feature>
<keyword evidence="1" id="KW-0732">Signal</keyword>
<accession>A0AAD8K6H6</accession>
<dbReference type="PANTHER" id="PTHR31718:SF66">
    <property type="entry name" value="PLAT_LH2 DOMAIN SUPERFAMILY PROTEIN"/>
    <property type="match status" value="1"/>
</dbReference>
<sequence length="169" mass="19147">MMKTVCFIVLFALISTAKSSIKPPLPNPNIKINDTNHKNEGACSFTVRIVTSCSSVPYTRDQISLSFGDAYGNQVYAPRIDDPSTMTFERCSADTFEIYGPCTYEICYVYLYRSGYDGWLPERVEVYGSDTRAVSFEYNDWLPGEVWDGYNYCSSGYVVGVDRDRSLMK</sequence>
<comment type="caution">
    <text evidence="2">The sequence shown here is derived from an EMBL/GenBank/DDBJ whole genome shotgun (WGS) entry which is preliminary data.</text>
</comment>
<dbReference type="SUPFAM" id="SSF49723">
    <property type="entry name" value="Lipase/lipooxygenase domain (PLAT/LH2 domain)"/>
    <property type="match status" value="1"/>
</dbReference>
<dbReference type="InterPro" id="IPR036392">
    <property type="entry name" value="PLAT/LH2_dom_sf"/>
</dbReference>
<protein>
    <submittedName>
        <fullName evidence="2">Uncharacterized protein</fullName>
    </submittedName>
</protein>
<feature type="chain" id="PRO_5042242479" evidence="1">
    <location>
        <begin position="20"/>
        <end position="169"/>
    </location>
</feature>
<gene>
    <name evidence="2" type="ORF">QVD17_25906</name>
</gene>
<dbReference type="AlphaFoldDB" id="A0AAD8K6H6"/>
<dbReference type="EMBL" id="JAUHHV010000007">
    <property type="protein sequence ID" value="KAK1416789.1"/>
    <property type="molecule type" value="Genomic_DNA"/>
</dbReference>
<proteinExistence type="predicted"/>
<dbReference type="InterPro" id="IPR010417">
    <property type="entry name" value="Embryo-specific_ATS3"/>
</dbReference>
<name>A0AAD8K6H6_TARER</name>
<dbReference type="Gene3D" id="2.60.60.20">
    <property type="entry name" value="PLAT/LH2 domain"/>
    <property type="match status" value="1"/>
</dbReference>
<dbReference type="CDD" id="cd00113">
    <property type="entry name" value="PLAT"/>
    <property type="match status" value="1"/>
</dbReference>
<dbReference type="Pfam" id="PF06232">
    <property type="entry name" value="ATS3"/>
    <property type="match status" value="1"/>
</dbReference>
<dbReference type="PANTHER" id="PTHR31718">
    <property type="entry name" value="PLAT DOMAIN-CONTAINING PROTEIN"/>
    <property type="match status" value="1"/>
</dbReference>
<reference evidence="2" key="1">
    <citation type="journal article" date="2023" name="bioRxiv">
        <title>Improved chromosome-level genome assembly for marigold (Tagetes erecta).</title>
        <authorList>
            <person name="Jiang F."/>
            <person name="Yuan L."/>
            <person name="Wang S."/>
            <person name="Wang H."/>
            <person name="Xu D."/>
            <person name="Wang A."/>
            <person name="Fan W."/>
        </authorList>
    </citation>
    <scope>NUCLEOTIDE SEQUENCE</scope>
    <source>
        <strain evidence="2">WSJ</strain>
        <tissue evidence="2">Leaf</tissue>
    </source>
</reference>